<name>A0ABT1RQI9_9FIRM</name>
<dbReference type="Pfam" id="PF10076">
    <property type="entry name" value="Phage_Mu_Gp48"/>
    <property type="match status" value="1"/>
</dbReference>
<dbReference type="EMBL" id="JANFXK010000010">
    <property type="protein sequence ID" value="MCQ4637151.1"/>
    <property type="molecule type" value="Genomic_DNA"/>
</dbReference>
<dbReference type="RefSeq" id="WP_256132342.1">
    <property type="nucleotide sequence ID" value="NZ_JANFXK010000010.1"/>
</dbReference>
<keyword evidence="2" id="KW-1185">Reference proteome</keyword>
<dbReference type="InterPro" id="IPR018755">
    <property type="entry name" value="Phage_Mu_Gp48"/>
</dbReference>
<accession>A0ABT1RQI9</accession>
<comment type="caution">
    <text evidence="1">The sequence shown here is derived from an EMBL/GenBank/DDBJ whole genome shotgun (WGS) entry which is preliminary data.</text>
</comment>
<proteinExistence type="predicted"/>
<protein>
    <submittedName>
        <fullName evidence="1">YmfQ family protein</fullName>
    </submittedName>
</protein>
<evidence type="ECO:0000313" key="2">
    <source>
        <dbReference type="Proteomes" id="UP001524502"/>
    </source>
</evidence>
<gene>
    <name evidence="1" type="ORF">NE619_10475</name>
</gene>
<dbReference type="Proteomes" id="UP001524502">
    <property type="component" value="Unassembled WGS sequence"/>
</dbReference>
<organism evidence="1 2">
    <name type="scientific">Anaerovorax odorimutans</name>
    <dbReference type="NCBI Taxonomy" id="109327"/>
    <lineage>
        <taxon>Bacteria</taxon>
        <taxon>Bacillati</taxon>
        <taxon>Bacillota</taxon>
        <taxon>Clostridia</taxon>
        <taxon>Peptostreptococcales</taxon>
        <taxon>Anaerovoracaceae</taxon>
        <taxon>Anaerovorax</taxon>
    </lineage>
</organism>
<reference evidence="1 2" key="1">
    <citation type="submission" date="2022-06" db="EMBL/GenBank/DDBJ databases">
        <title>Isolation of gut microbiota from human fecal samples.</title>
        <authorList>
            <person name="Pamer E.G."/>
            <person name="Barat B."/>
            <person name="Waligurski E."/>
            <person name="Medina S."/>
            <person name="Paddock L."/>
            <person name="Mostad J."/>
        </authorList>
    </citation>
    <scope>NUCLEOTIDE SEQUENCE [LARGE SCALE GENOMIC DNA]</scope>
    <source>
        <strain evidence="1 2">SL.3.17</strain>
    </source>
</reference>
<sequence length="183" mass="20904">MEHKKLIEYYPQHLAKYREFKAITAAEQIELDSILAEINQGLENQFVETADEEAISRYEKIYSVEPMPGATLEERRFNLMARLTEQTPYTQRKLAEMLAALCGENGYVLSLDIGNYAVQVGVELTAKNNELAVKRLMGNVLPCNLTWQVGLLYNQHSKLARFTHGQLSAYTHQALREEVLPNE</sequence>
<evidence type="ECO:0000313" key="1">
    <source>
        <dbReference type="EMBL" id="MCQ4637151.1"/>
    </source>
</evidence>